<dbReference type="RefSeq" id="WP_246322434.1">
    <property type="nucleotide sequence ID" value="NZ_JACCBU010000001.1"/>
</dbReference>
<feature type="domain" description="M23ase beta-sheet core" evidence="2">
    <location>
        <begin position="62"/>
        <end position="153"/>
    </location>
</feature>
<name>A0A7Y9LFK0_9ACTN</name>
<dbReference type="PANTHER" id="PTHR21666">
    <property type="entry name" value="PEPTIDASE-RELATED"/>
    <property type="match status" value="1"/>
</dbReference>
<dbReference type="PANTHER" id="PTHR21666:SF289">
    <property type="entry name" value="L-ALA--D-GLU ENDOPEPTIDASE"/>
    <property type="match status" value="1"/>
</dbReference>
<evidence type="ECO:0000313" key="3">
    <source>
        <dbReference type="EMBL" id="NYE74206.1"/>
    </source>
</evidence>
<evidence type="ECO:0000256" key="1">
    <source>
        <dbReference type="ARBA" id="ARBA00022729"/>
    </source>
</evidence>
<dbReference type="CDD" id="cd12797">
    <property type="entry name" value="M23_peptidase"/>
    <property type="match status" value="2"/>
</dbReference>
<gene>
    <name evidence="3" type="ORF">BKA15_005535</name>
</gene>
<dbReference type="SUPFAM" id="SSF51261">
    <property type="entry name" value="Duplicated hybrid motif"/>
    <property type="match status" value="2"/>
</dbReference>
<keyword evidence="4" id="KW-1185">Reference proteome</keyword>
<dbReference type="InterPro" id="IPR011055">
    <property type="entry name" value="Dup_hybrid_motif"/>
</dbReference>
<comment type="caution">
    <text evidence="3">The sequence shown here is derived from an EMBL/GenBank/DDBJ whole genome shotgun (WGS) entry which is preliminary data.</text>
</comment>
<organism evidence="3 4">
    <name type="scientific">Microlunatus parietis</name>
    <dbReference type="NCBI Taxonomy" id="682979"/>
    <lineage>
        <taxon>Bacteria</taxon>
        <taxon>Bacillati</taxon>
        <taxon>Actinomycetota</taxon>
        <taxon>Actinomycetes</taxon>
        <taxon>Propionibacteriales</taxon>
        <taxon>Propionibacteriaceae</taxon>
        <taxon>Microlunatus</taxon>
    </lineage>
</organism>
<reference evidence="3 4" key="1">
    <citation type="submission" date="2020-07" db="EMBL/GenBank/DDBJ databases">
        <title>Sequencing the genomes of 1000 actinobacteria strains.</title>
        <authorList>
            <person name="Klenk H.-P."/>
        </authorList>
    </citation>
    <scope>NUCLEOTIDE SEQUENCE [LARGE SCALE GENOMIC DNA]</scope>
    <source>
        <strain evidence="3 4">DSM 22083</strain>
    </source>
</reference>
<dbReference type="Pfam" id="PF01551">
    <property type="entry name" value="Peptidase_M23"/>
    <property type="match status" value="2"/>
</dbReference>
<evidence type="ECO:0000313" key="4">
    <source>
        <dbReference type="Proteomes" id="UP000569914"/>
    </source>
</evidence>
<dbReference type="GO" id="GO:0004222">
    <property type="term" value="F:metalloendopeptidase activity"/>
    <property type="evidence" value="ECO:0007669"/>
    <property type="project" value="TreeGrafter"/>
</dbReference>
<dbReference type="AlphaFoldDB" id="A0A7Y9LFK0"/>
<dbReference type="EMBL" id="JACCBU010000001">
    <property type="protein sequence ID" value="NYE74206.1"/>
    <property type="molecule type" value="Genomic_DNA"/>
</dbReference>
<dbReference type="Gene3D" id="2.70.70.10">
    <property type="entry name" value="Glucose Permease (Domain IIA)"/>
    <property type="match status" value="2"/>
</dbReference>
<evidence type="ECO:0000259" key="2">
    <source>
        <dbReference type="Pfam" id="PF01551"/>
    </source>
</evidence>
<keyword evidence="3" id="KW-0378">Hydrolase</keyword>
<dbReference type="InterPro" id="IPR016047">
    <property type="entry name" value="M23ase_b-sheet_dom"/>
</dbReference>
<dbReference type="InterPro" id="IPR050570">
    <property type="entry name" value="Cell_wall_metabolism_enzyme"/>
</dbReference>
<feature type="domain" description="M23ase beta-sheet core" evidence="2">
    <location>
        <begin position="234"/>
        <end position="332"/>
    </location>
</feature>
<dbReference type="Proteomes" id="UP000569914">
    <property type="component" value="Unassembled WGS sequence"/>
</dbReference>
<sequence>MKIRTCRGWSLPAMVLAGLLLVLAGPGPTSAEVRPGRTGWPLSGPIEVARPFDPPTTRWGAGHRGVDLAAPAGSPVLAAAAGTVTYAQPLAGRGVLVVDHGATRTTYEPVTATVPVGTRVTAGQRIGTLQPGHCPPRDCLHWGWLRGDTYLDPLRLGGAAAAPGGDGRVRLVGEAQREVAERRAAERAAAAAAAAAGLGGTGPPGEHGFVPPVAGPITSPFGMRLHPVLRVTKLHDGTDFGAGCGTPIRAPYPGRVSQVFFNPGYGNRLMIDHGTIAGRHVVSGYNHASSYSASVGQQVAQGQVIGRVGSTGYSTGCHLHLMLWLDGEVVDPMSWW</sequence>
<proteinExistence type="predicted"/>
<protein>
    <submittedName>
        <fullName evidence="3">Murein DD-endopeptidase MepM/ murein hydrolase activator NlpD</fullName>
    </submittedName>
</protein>
<accession>A0A7Y9LFK0</accession>
<keyword evidence="1" id="KW-0732">Signal</keyword>